<dbReference type="PATRIC" id="fig|1050174.4.peg.189"/>
<evidence type="ECO:0000256" key="3">
    <source>
        <dbReference type="RuleBase" id="RU000363"/>
    </source>
</evidence>
<dbReference type="AlphaFoldDB" id="A0A0G3GLM6"/>
<evidence type="ECO:0000313" key="5">
    <source>
        <dbReference type="EMBL" id="AKK02074.1"/>
    </source>
</evidence>
<dbReference type="PRINTS" id="PR00081">
    <property type="entry name" value="GDHRDH"/>
</dbReference>
<dbReference type="EMBL" id="CP011541">
    <property type="protein sequence ID" value="AKK02074.1"/>
    <property type="molecule type" value="Genomic_DNA"/>
</dbReference>
<dbReference type="OrthoDB" id="9775296at2"/>
<dbReference type="SMART" id="SM00822">
    <property type="entry name" value="PKS_KR"/>
    <property type="match status" value="1"/>
</dbReference>
<keyword evidence="6" id="KW-1185">Reference proteome</keyword>
<dbReference type="PRINTS" id="PR00080">
    <property type="entry name" value="SDRFAMILY"/>
</dbReference>
<dbReference type="RefSeq" id="WP_047239362.1">
    <property type="nucleotide sequence ID" value="NZ_CP011541.1"/>
</dbReference>
<dbReference type="PANTHER" id="PTHR42901">
    <property type="entry name" value="ALCOHOL DEHYDROGENASE"/>
    <property type="match status" value="1"/>
</dbReference>
<protein>
    <submittedName>
        <fullName evidence="5">Short-chain alcohol dehydrogenase</fullName>
        <ecNumber evidence="5">1.-.-.-</ecNumber>
    </submittedName>
</protein>
<gene>
    <name evidence="5" type="ORF">CEPID_00900</name>
</gene>
<dbReference type="PROSITE" id="PS00061">
    <property type="entry name" value="ADH_SHORT"/>
    <property type="match status" value="1"/>
</dbReference>
<dbReference type="Pfam" id="PF00106">
    <property type="entry name" value="adh_short"/>
    <property type="match status" value="1"/>
</dbReference>
<evidence type="ECO:0000259" key="4">
    <source>
        <dbReference type="SMART" id="SM00822"/>
    </source>
</evidence>
<comment type="similarity">
    <text evidence="1 3">Belongs to the short-chain dehydrogenases/reductases (SDR) family.</text>
</comment>
<dbReference type="KEGG" id="cei:CEPID_00900"/>
<dbReference type="InterPro" id="IPR020904">
    <property type="entry name" value="Sc_DH/Rdtase_CS"/>
</dbReference>
<organism evidence="5 6">
    <name type="scientific">Corynebacterium epidermidicanis</name>
    <dbReference type="NCBI Taxonomy" id="1050174"/>
    <lineage>
        <taxon>Bacteria</taxon>
        <taxon>Bacillati</taxon>
        <taxon>Actinomycetota</taxon>
        <taxon>Actinomycetes</taxon>
        <taxon>Mycobacteriales</taxon>
        <taxon>Corynebacteriaceae</taxon>
        <taxon>Corynebacterium</taxon>
    </lineage>
</organism>
<dbReference type="InterPro" id="IPR002347">
    <property type="entry name" value="SDR_fam"/>
</dbReference>
<name>A0A0G3GLM6_9CORY</name>
<dbReference type="SUPFAM" id="SSF51735">
    <property type="entry name" value="NAD(P)-binding Rossmann-fold domains"/>
    <property type="match status" value="1"/>
</dbReference>
<dbReference type="Proteomes" id="UP000035368">
    <property type="component" value="Chromosome"/>
</dbReference>
<dbReference type="STRING" id="1050174.CEPID_00900"/>
<evidence type="ECO:0000313" key="6">
    <source>
        <dbReference type="Proteomes" id="UP000035368"/>
    </source>
</evidence>
<reference evidence="5 6" key="1">
    <citation type="submission" date="2015-05" db="EMBL/GenBank/DDBJ databases">
        <title>Complete genome sequence of Corynebacterium epidermidicanis DSM 45586, isolated from the skin of a dog suffering from pruritus.</title>
        <authorList>
            <person name="Ruckert C."/>
            <person name="Albersmeier A."/>
            <person name="Winkler A."/>
            <person name="Tauch A."/>
        </authorList>
    </citation>
    <scope>NUCLEOTIDE SEQUENCE [LARGE SCALE GENOMIC DNA]</scope>
    <source>
        <strain evidence="5 6">DSM 45586</strain>
    </source>
</reference>
<accession>A0A0G3GLM6</accession>
<evidence type="ECO:0000256" key="1">
    <source>
        <dbReference type="ARBA" id="ARBA00006484"/>
    </source>
</evidence>
<dbReference type="Gene3D" id="3.40.50.720">
    <property type="entry name" value="NAD(P)-binding Rossmann-like Domain"/>
    <property type="match status" value="1"/>
</dbReference>
<evidence type="ECO:0000256" key="2">
    <source>
        <dbReference type="ARBA" id="ARBA00023002"/>
    </source>
</evidence>
<sequence length="234" mass="25137">MTKKIALVTGGSSGIGAATASALAKDGWHVIVAARRVENIKEIAAEINGEWRELDVTDEAAVVALAAEIPKLDLLVNNAGGAKGLDSIADANVADWRWMYETNVLGTLNVTRAFLPHLLESEGTIINVGSIASFTPYPGGAGYNAAKFGVRAMTKVLRQELEGQPLRITQIDPGRVKTDFSLVRFKGDAEKAEAVYADKLNLTAEDIAESIRWVAGLPAHMNIENMTIKPRDQL</sequence>
<dbReference type="InterPro" id="IPR057326">
    <property type="entry name" value="KR_dom"/>
</dbReference>
<dbReference type="InterPro" id="IPR036291">
    <property type="entry name" value="NAD(P)-bd_dom_sf"/>
</dbReference>
<proteinExistence type="inferred from homology"/>
<feature type="domain" description="Ketoreductase" evidence="4">
    <location>
        <begin position="4"/>
        <end position="179"/>
    </location>
</feature>
<dbReference type="GO" id="GO:0016616">
    <property type="term" value="F:oxidoreductase activity, acting on the CH-OH group of donors, NAD or NADP as acceptor"/>
    <property type="evidence" value="ECO:0007669"/>
    <property type="project" value="UniProtKB-ARBA"/>
</dbReference>
<keyword evidence="2 5" id="KW-0560">Oxidoreductase</keyword>
<dbReference type="EC" id="1.-.-.-" evidence="5"/>
<dbReference type="FunFam" id="3.40.50.720:FF:000047">
    <property type="entry name" value="NADP-dependent L-serine/L-allo-threonine dehydrogenase"/>
    <property type="match status" value="1"/>
</dbReference>
<dbReference type="PANTHER" id="PTHR42901:SF1">
    <property type="entry name" value="ALCOHOL DEHYDROGENASE"/>
    <property type="match status" value="1"/>
</dbReference>